<comment type="caution">
    <text evidence="6">The sequence shown here is derived from an EMBL/GenBank/DDBJ whole genome shotgun (WGS) entry which is preliminary data.</text>
</comment>
<evidence type="ECO:0000256" key="2">
    <source>
        <dbReference type="ARBA" id="ARBA00022603"/>
    </source>
</evidence>
<feature type="region of interest" description="Disordered" evidence="4">
    <location>
        <begin position="171"/>
        <end position="198"/>
    </location>
</feature>
<dbReference type="PANTHER" id="PTHR43453">
    <property type="entry name" value="RRNA METHYLASE-LIKE"/>
    <property type="match status" value="1"/>
</dbReference>
<keyword evidence="7" id="KW-1185">Reference proteome</keyword>
<dbReference type="PANTHER" id="PTHR43453:SF3">
    <property type="entry name" value="TRNA_RRNA METHYLTRANSFERASE SPOU TYPE DOMAIN-CONTAINING PROTEIN"/>
    <property type="match status" value="1"/>
</dbReference>
<reference evidence="6 7" key="1">
    <citation type="submission" date="2024-02" db="EMBL/GenBank/DDBJ databases">
        <authorList>
            <person name="Chen Y."/>
            <person name="Shah S."/>
            <person name="Dougan E. K."/>
            <person name="Thang M."/>
            <person name="Chan C."/>
        </authorList>
    </citation>
    <scope>NUCLEOTIDE SEQUENCE [LARGE SCALE GENOMIC DNA]</scope>
</reference>
<dbReference type="SUPFAM" id="SSF75217">
    <property type="entry name" value="alpha/beta knot"/>
    <property type="match status" value="1"/>
</dbReference>
<dbReference type="EMBL" id="CAXAMM010043618">
    <property type="protein sequence ID" value="CAK9110980.1"/>
    <property type="molecule type" value="Genomic_DNA"/>
</dbReference>
<organism evidence="6 7">
    <name type="scientific">Durusdinium trenchii</name>
    <dbReference type="NCBI Taxonomy" id="1381693"/>
    <lineage>
        <taxon>Eukaryota</taxon>
        <taxon>Sar</taxon>
        <taxon>Alveolata</taxon>
        <taxon>Dinophyceae</taxon>
        <taxon>Suessiales</taxon>
        <taxon>Symbiodiniaceae</taxon>
        <taxon>Durusdinium</taxon>
    </lineage>
</organism>
<keyword evidence="3" id="KW-0808">Transferase</keyword>
<accession>A0ABP0SF18</accession>
<gene>
    <name evidence="6" type="ORF">SCF082_LOCUS51532</name>
</gene>
<dbReference type="Gene3D" id="3.40.1280.10">
    <property type="match status" value="1"/>
</dbReference>
<keyword evidence="2" id="KW-0489">Methyltransferase</keyword>
<dbReference type="InterPro" id="IPR033671">
    <property type="entry name" value="TrmH"/>
</dbReference>
<dbReference type="InterPro" id="IPR029026">
    <property type="entry name" value="tRNA_m1G_MTases_N"/>
</dbReference>
<sequence length="198" mass="21377">MILRTCEALGVQEVWLVPPPAGVKYRATMVRSRHASRGAERFLTLHRLASVKEVAERCQAEGRELWVSYCPPRLAGPSPGPEAVPLTAGSVSSPLPRLALVLGTESDGISTTMLRQSNRAVFLPMYGFVQSLNVAVACGMLLQRLFDLCPEARGDLNPIAKDRLANAARALQKQDEGSADDLGLDDIDARDSGAVPER</sequence>
<evidence type="ECO:0000256" key="1">
    <source>
        <dbReference type="ARBA" id="ARBA00022555"/>
    </source>
</evidence>
<keyword evidence="1" id="KW-0694">RNA-binding</keyword>
<evidence type="ECO:0000259" key="5">
    <source>
        <dbReference type="Pfam" id="PF00588"/>
    </source>
</evidence>
<name>A0ABP0SF18_9DINO</name>
<dbReference type="InterPro" id="IPR029028">
    <property type="entry name" value="Alpha/beta_knot_MTases"/>
</dbReference>
<proteinExistence type="predicted"/>
<evidence type="ECO:0000256" key="4">
    <source>
        <dbReference type="SAM" id="MobiDB-lite"/>
    </source>
</evidence>
<dbReference type="InterPro" id="IPR001537">
    <property type="entry name" value="SpoU_MeTrfase"/>
</dbReference>
<dbReference type="Pfam" id="PF00588">
    <property type="entry name" value="SpoU_methylase"/>
    <property type="match status" value="1"/>
</dbReference>
<dbReference type="Proteomes" id="UP001642464">
    <property type="component" value="Unassembled WGS sequence"/>
</dbReference>
<evidence type="ECO:0000256" key="3">
    <source>
        <dbReference type="ARBA" id="ARBA00022679"/>
    </source>
</evidence>
<feature type="compositionally biased region" description="Basic and acidic residues" evidence="4">
    <location>
        <begin position="187"/>
        <end position="198"/>
    </location>
</feature>
<feature type="compositionally biased region" description="Acidic residues" evidence="4">
    <location>
        <begin position="177"/>
        <end position="186"/>
    </location>
</feature>
<keyword evidence="1" id="KW-0820">tRNA-binding</keyword>
<evidence type="ECO:0000313" key="7">
    <source>
        <dbReference type="Proteomes" id="UP001642464"/>
    </source>
</evidence>
<protein>
    <submittedName>
        <fullName evidence="6">tRNA (Guanosine(18)-2'-O)-methyltransferase (tRNA [Gm18] methyltransferase)</fullName>
    </submittedName>
</protein>
<feature type="domain" description="tRNA/rRNA methyltransferase SpoU type" evidence="5">
    <location>
        <begin position="1"/>
        <end position="142"/>
    </location>
</feature>
<evidence type="ECO:0000313" key="6">
    <source>
        <dbReference type="EMBL" id="CAK9110980.1"/>
    </source>
</evidence>